<dbReference type="Pfam" id="PF00589">
    <property type="entry name" value="Phage_integrase"/>
    <property type="match status" value="1"/>
</dbReference>
<keyword evidence="1" id="KW-0233">DNA recombination</keyword>
<gene>
    <name evidence="3" type="ORF">SAMN05192539_104442</name>
</gene>
<dbReference type="PROSITE" id="PS51898">
    <property type="entry name" value="TYR_RECOMBINASE"/>
    <property type="match status" value="1"/>
</dbReference>
<dbReference type="OrthoDB" id="5415821at2"/>
<sequence>MTRSGIHALVKRCAIRAAANAPSLAGKNVHPHVIRHTTASLLLQAGVDINTIRGWLGHVSLETTNIYAEINLETKARALATCEVEGGAEGQKQWRDQPDLMTFLRTL</sequence>
<protein>
    <submittedName>
        <fullName evidence="3">Phage integrase family protein</fullName>
    </submittedName>
</protein>
<feature type="domain" description="Tyr recombinase" evidence="2">
    <location>
        <begin position="1"/>
        <end position="80"/>
    </location>
</feature>
<dbReference type="GO" id="GO:0003677">
    <property type="term" value="F:DNA binding"/>
    <property type="evidence" value="ECO:0007669"/>
    <property type="project" value="InterPro"/>
</dbReference>
<dbReference type="Gene3D" id="1.10.443.10">
    <property type="entry name" value="Intergrase catalytic core"/>
    <property type="match status" value="1"/>
</dbReference>
<dbReference type="GO" id="GO:0006310">
    <property type="term" value="P:DNA recombination"/>
    <property type="evidence" value="ECO:0007669"/>
    <property type="project" value="UniProtKB-KW"/>
</dbReference>
<dbReference type="AlphaFoldDB" id="A0A1H7E6D5"/>
<evidence type="ECO:0000259" key="2">
    <source>
        <dbReference type="PROSITE" id="PS51898"/>
    </source>
</evidence>
<evidence type="ECO:0000256" key="1">
    <source>
        <dbReference type="ARBA" id="ARBA00023172"/>
    </source>
</evidence>
<dbReference type="InterPro" id="IPR013762">
    <property type="entry name" value="Integrase-like_cat_sf"/>
</dbReference>
<dbReference type="InterPro" id="IPR011010">
    <property type="entry name" value="DNA_brk_join_enz"/>
</dbReference>
<evidence type="ECO:0000313" key="4">
    <source>
        <dbReference type="Proteomes" id="UP000198866"/>
    </source>
</evidence>
<dbReference type="Proteomes" id="UP000198866">
    <property type="component" value="Unassembled WGS sequence"/>
</dbReference>
<dbReference type="RefSeq" id="WP_090873253.1">
    <property type="nucleotide sequence ID" value="NZ_FNYE01000044.1"/>
</dbReference>
<organism evidence="3 4">
    <name type="scientific">Paraburkholderia diazotrophica</name>
    <dbReference type="NCBI Taxonomy" id="667676"/>
    <lineage>
        <taxon>Bacteria</taxon>
        <taxon>Pseudomonadati</taxon>
        <taxon>Pseudomonadota</taxon>
        <taxon>Betaproteobacteria</taxon>
        <taxon>Burkholderiales</taxon>
        <taxon>Burkholderiaceae</taxon>
        <taxon>Paraburkholderia</taxon>
    </lineage>
</organism>
<dbReference type="EMBL" id="FNYE01000044">
    <property type="protein sequence ID" value="SEK09469.1"/>
    <property type="molecule type" value="Genomic_DNA"/>
</dbReference>
<keyword evidence="4" id="KW-1185">Reference proteome</keyword>
<name>A0A1H7E6D5_9BURK</name>
<dbReference type="GO" id="GO:0015074">
    <property type="term" value="P:DNA integration"/>
    <property type="evidence" value="ECO:0007669"/>
    <property type="project" value="InterPro"/>
</dbReference>
<reference evidence="4" key="1">
    <citation type="submission" date="2016-10" db="EMBL/GenBank/DDBJ databases">
        <authorList>
            <person name="Varghese N."/>
            <person name="Submissions S."/>
        </authorList>
    </citation>
    <scope>NUCLEOTIDE SEQUENCE [LARGE SCALE GENOMIC DNA]</scope>
    <source>
        <strain evidence="4">LMG 26031</strain>
    </source>
</reference>
<dbReference type="InterPro" id="IPR002104">
    <property type="entry name" value="Integrase_catalytic"/>
</dbReference>
<accession>A0A1H7E6D5</accession>
<proteinExistence type="predicted"/>
<dbReference type="STRING" id="667676.SAMN05192539_104442"/>
<evidence type="ECO:0000313" key="3">
    <source>
        <dbReference type="EMBL" id="SEK09469.1"/>
    </source>
</evidence>
<dbReference type="SUPFAM" id="SSF56349">
    <property type="entry name" value="DNA breaking-rejoining enzymes"/>
    <property type="match status" value="1"/>
</dbReference>